<feature type="transmembrane region" description="Helical" evidence="2">
    <location>
        <begin position="3415"/>
        <end position="3435"/>
    </location>
</feature>
<feature type="compositionally biased region" description="Low complexity" evidence="1">
    <location>
        <begin position="3548"/>
        <end position="3562"/>
    </location>
</feature>
<feature type="transmembrane region" description="Helical" evidence="2">
    <location>
        <begin position="822"/>
        <end position="839"/>
    </location>
</feature>
<sequence>MPRRSMTDFLLAAECFFLMLSCWPTTAQTATIVGPGTFDAGCLAVTIKGTGAITIYNPTSLSFSLQGTSTAVPNVLIAQNGSGAACATSPLTIAAGVFTSVGETISFSFGSTSRDIVVQPTQMLSGSGSKAIFNLGSGSLWFTAATFSIVGSITATFNATNTGAPRFTALKLVNGTIVGSIVGSTFLASIATLTSARLSLVGVSSLSLSANSLWTSSTVTLLGDQSNSSNQQSNSTFFVNTSGSFSMISSTLTILRGPQDTGSVILFPSLVGIFTVSASSFLISCGGSSTSQDVVLGGLSTTLTQQKGVTFTTTTYGSVFLPAITTSPASSAMLVSIMFLSRGSTVNISSFGGYPDYKSGLSITVSIQAGAPWRNNNPMYLMPGVLLNYNLQFTSITSARWVNLTGAFVRVTVLSVASSALFSSWPASLVLQGLTQVNSPFSLSTNVTADGSVILGSGTKMSANSAITFLSSTSAVPCSNSSVIMSGSFGPSAIITATGFTLMFDESANFTASSTVHFLGCSNRNANFVVRSGAQFASPTFNIVPTYMGSVLFEDGVVMSGPATISIVPLANTNSPSTVTLAGISVISGTLTVSITMQGPNDKVYISASAPSVGSFVGNTVVDVNGTKECNNQQSIILGTPPTTPSITGRSFLQSMSITGIFLGGGLSAYSTTLMNVNIMLTTAATIASCVTITPSTQSPTLTLAALEIRDSVSIGMSSAPTRIIAATVSMIGCTIIGTSMTIQGSMQNFFLSNTSAPLGPLQSSLVISSAYYCLAFTIAGFLVNTSVSMLGLMGTMVSNNAVLSGSALLRTLSLSSSCGCNLAFTALCVVNSSVAMMWPTSGCTFSFAATRFVNSSLAISMSGLSVASKNLIAINILSASQSFISIDARYAFPSITTCSAAATTTVTNCAYSVAVASLQLSDSSTFQFLDQTASYFPKTSLNIDSASATNDSNFNIVVGGSASFSGFGTVSASSVSIKSTAKNFPSFGSSLLQVSNSSVVTLQETIPYSFSSFTIQATQWLSGSTLSIIPALTNAPYMSVQLSTGLYINFTLNVASSTLLTFSGSLTFTSSTISIRSSTTVTSAQSIASSLTFYDTSFTWSAACYEQIAPLVTAPRSQVQIANSSILSLSSDQCCVTKSPTVTSVTFNATLGTQLPTPGGTLDVSFGSSCKTNVVVDGLNAMGSSLVLRSASIVSISGVFTANTTFSVIGASDVNISFASLDISRSSAVLITTRSPLQQLFTPKRIADHSLLALEAPGVSQTGYTVTGAAVSQSSTLYVSLATASITIAALTAAGCSFTIIAWTITTVGAAIGSGANISLQTNSTTVTPPSLDLTSSLGAGVGYNRVTFTARVAIPQHIDALIAGIPVKYSNVTLISTAACSASCTALTVDGTLLSGSSALTINIPLRAVTLYGLNSSGRNSTISITSTVVTVNTTEVVDTTLNLTMTSVPTPQSFIPSAITRSNIFITVVFTVTLSGVRLTYVPSSPYSYWNSLLSLSDRTELILRGLSTLSLASQYSLNGVVLDGSTIPATDTFPNITLNSSGWGSGSIVQFSEFRANVVVSSVGSPAQQNILLDIDCHTLRGVEGSLDFGAIVQVAARNFTNVSFADVRHNSTVNVFIQGALNCGAVPLVLCAQNITGGSSITVSINDTTSRSLSTIGQCTASLCNGLTVGSALNFSAPQVSFAGSATSSVIEAVAQQFSVSDSATFTNSLLVLDEKPSSATQSNRPPLYFNANNSTIVLTSYLPVASAELSTMHISAPGLTDSTLSIRFRGANGSLATTPIDTLYVNGGLGVRSNLAIDNVGSVVLSGLYENSKANVTNVRGNVTLTNVSLVGNASNIFIAAASLRSVLQNNPTVGSWNLTAEQITSTSPLAAVTVVYSLDPSFDADVTPEYVAAVNRSCRWFFGQTQGPSTRANTICRFFSAQFTNNTKAITIVIPLLDGNGLPLPSQQQLNRSSLSIAGADQNTMIDVDLVGALFVTGNWTGTRGFVKNIYQQVFLNASMNSVTFEAHGANGVKIPLQVHGSLSGASYLLLRELNTSSNQSISKITDLPISIVTATVTGSSNVVITGLTRRWVPGADTQAILDATSLVHINQPIQMSTGRYQLSTTVAPVAVVPVMLEQGSSITVVNYTSSVWLQNGSTPTANAAVSRLLPTGAVLDNATISSNVTSVVYSTILVLLSNITPNIASSDETPPARVLVLNSTLSLLVDPGMSLPSDAVRAAHVSAIFNESGGAVEVVGGTMSMTLQSSISEVQVVEALMMRQDQNSTIVLPGGVAVRNINVSMNSQTGSSSFGAFRLISMRPAPSLSVDTKIGSWSIPSSTPVNDSVVCVVTGSTKTCRFKPVAAIKPYNSPPYTSLTSGAMWSAEVDSVRVDWILVSNSTFSNNNSTAANISTTVKQVSAISARNVLVASIVVRYRTFRVTQANTTINTSLLTITDASLVDVNHFVDNSTLAYVNLPANIVVDLLTTIVVQQVNSLLLFAAAVTLRNVNTPTNISVMQLNFSASSNASTSAGVGEGALISITYIPCSIIGEATSTTLLPYVGARVIDSNVMGQQGAYPLVRLRRAVMASIVTDTILLPAVVVSVEGSTIRSVTTLLSTNSTTLTGVLAPPAAAVGAVSGASRFTVFNSTVLCSTTTNAQQLLKTGVVVVSPLDAIPFTIALSQFQGCLRVLSGSTNVSLRSNTNNFTYTATNTFVSAAPNFSWACTIWEQRSLTRSNVRQLIAASVASVYASPQIDSRYGKTICRSASNSVEVSQSISASVSDEITKTSSVSPTASLSRTGTPTTSPTTTLSVSPTATRSPSPTETDSPTISIDPCNTTFRNDSDSFIRQATVLTSITEHQSPLIRNETSAIFLTIDRVAFATVKSIRVQIGFNIFIRNFYYDTNMSWFPLPTLTENCIAGEYELVNATDIALTLSYDPDVSLSHNVDQDYLCNVTFSTDIFQCQLVTNFTFNFSATMHVTGTPAILSPAAEASAKLTSALITLLSSGAALLQQSRADSLAALASCQFSLITELSVQDSPTQLGFGSEMQYYYRGSIVGNLSIIAGFFVFVLLFSCVAALCCRRNVDVLRDRPEEPPPCDAKGTHTDEVDVVPWIEPEVLAATAKDSLIAEIVIDGNTMAPQLSTFEALYSEGVFGAAHHDTYHDGMNVLTDDGEHQQPNSALAAQEDLAHTQGCSDVEQQQVVNANPEVMSEAPEKQKSLVRTDLVVSYVRRETFVEALARTCATLCFPSIVGLPLLLVADSTMLAAVRLLVHPIDSDDKLIASIAIAFFGVFLVTCSVYAVRYLRRSPRAVVISKRHPLWLREASSEANEESRSSRSERQRRYLRNRARRRSIVLFLRYWLVPTIEYESIHRRHRHGYGMARLFFEDSQLFFEDSHVPLLICADLALSLLIASVVGVGISRREVCVYLAGVGSFGYLLFFAFIVILRPNICRLQLLTNIVSTFFGLYSSVTTLAAMWGGFVVLGTINQYLSIVMMVVSMIQFVSTLLGVAAWFRIVGSVMFASQDALLNHLGLGEVKQTVSVYQNIDGEELDSVGEATPPRSASPSSSSSCPSSEEEVELAPQLPEADDEVNSVPEHYDESFLRFVGRGTEMYDASGKHVSLLIHQGTAQRRPSLYQMLDEICPEPVARE</sequence>
<feature type="compositionally biased region" description="Polar residues" evidence="1">
    <location>
        <begin position="2806"/>
        <end position="2821"/>
    </location>
</feature>
<keyword evidence="3" id="KW-0732">Signal</keyword>
<evidence type="ECO:0000256" key="3">
    <source>
        <dbReference type="SAM" id="SignalP"/>
    </source>
</evidence>
<evidence type="ECO:0000256" key="2">
    <source>
        <dbReference type="SAM" id="Phobius"/>
    </source>
</evidence>
<feature type="transmembrane region" description="Helical" evidence="2">
    <location>
        <begin position="764"/>
        <end position="784"/>
    </location>
</feature>
<feature type="transmembrane region" description="Helical" evidence="2">
    <location>
        <begin position="3044"/>
        <end position="3069"/>
    </location>
</feature>
<evidence type="ECO:0000313" key="5">
    <source>
        <dbReference type="Proteomes" id="UP000051952"/>
    </source>
</evidence>
<evidence type="ECO:0000256" key="1">
    <source>
        <dbReference type="SAM" id="MobiDB-lite"/>
    </source>
</evidence>
<feature type="region of interest" description="Disordered" evidence="1">
    <location>
        <begin position="3542"/>
        <end position="3582"/>
    </location>
</feature>
<feature type="compositionally biased region" description="Low complexity" evidence="1">
    <location>
        <begin position="2783"/>
        <end position="2805"/>
    </location>
</feature>
<organism evidence="4 5">
    <name type="scientific">Bodo saltans</name>
    <name type="common">Flagellated protozoan</name>
    <dbReference type="NCBI Taxonomy" id="75058"/>
    <lineage>
        <taxon>Eukaryota</taxon>
        <taxon>Discoba</taxon>
        <taxon>Euglenozoa</taxon>
        <taxon>Kinetoplastea</taxon>
        <taxon>Metakinetoplastina</taxon>
        <taxon>Eubodonida</taxon>
        <taxon>Bodonidae</taxon>
        <taxon>Bodo</taxon>
    </lineage>
</organism>
<feature type="transmembrane region" description="Helical" evidence="2">
    <location>
        <begin position="3226"/>
        <end position="3248"/>
    </location>
</feature>
<feature type="transmembrane region" description="Helical" evidence="2">
    <location>
        <begin position="3268"/>
        <end position="3290"/>
    </location>
</feature>
<feature type="transmembrane region" description="Helical" evidence="2">
    <location>
        <begin position="724"/>
        <end position="743"/>
    </location>
</feature>
<feature type="signal peptide" evidence="3">
    <location>
        <begin position="1"/>
        <end position="29"/>
    </location>
</feature>
<keyword evidence="5" id="KW-1185">Reference proteome</keyword>
<proteinExistence type="predicted"/>
<feature type="transmembrane region" description="Helical" evidence="2">
    <location>
        <begin position="3478"/>
        <end position="3502"/>
    </location>
</feature>
<keyword evidence="2" id="KW-1133">Transmembrane helix</keyword>
<feature type="region of interest" description="Disordered" evidence="1">
    <location>
        <begin position="2776"/>
        <end position="2821"/>
    </location>
</feature>
<dbReference type="Proteomes" id="UP000051952">
    <property type="component" value="Unassembled WGS sequence"/>
</dbReference>
<evidence type="ECO:0000313" key="4">
    <source>
        <dbReference type="EMBL" id="CUG07747.1"/>
    </source>
</evidence>
<dbReference type="EMBL" id="CYKH01000632">
    <property type="protein sequence ID" value="CUG07747.1"/>
    <property type="molecule type" value="Genomic_DNA"/>
</dbReference>
<feature type="chain" id="PRO_5006621549" evidence="3">
    <location>
        <begin position="30"/>
        <end position="3639"/>
    </location>
</feature>
<feature type="transmembrane region" description="Helical" evidence="2">
    <location>
        <begin position="3386"/>
        <end position="3409"/>
    </location>
</feature>
<name>A0A0S4IU19_BODSA</name>
<dbReference type="VEuPathDB" id="TriTrypDB:BSAL_73885"/>
<keyword evidence="2" id="KW-0472">Membrane</keyword>
<reference evidence="5" key="1">
    <citation type="submission" date="2015-09" db="EMBL/GenBank/DDBJ databases">
        <authorList>
            <consortium name="Pathogen Informatics"/>
        </authorList>
    </citation>
    <scope>NUCLEOTIDE SEQUENCE [LARGE SCALE GENOMIC DNA]</scope>
    <source>
        <strain evidence="5">Lake Konstanz</strain>
    </source>
</reference>
<feature type="transmembrane region" description="Helical" evidence="2">
    <location>
        <begin position="3447"/>
        <end position="3472"/>
    </location>
</feature>
<protein>
    <submittedName>
        <fullName evidence="4">Membrane-associated protein, putative</fullName>
    </submittedName>
</protein>
<keyword evidence="2" id="KW-0812">Transmembrane</keyword>
<gene>
    <name evidence="4" type="ORF">BSAL_73885</name>
</gene>
<accession>A0A0S4IU19</accession>